<comment type="caution">
    <text evidence="1">The sequence shown here is derived from an EMBL/GenBank/DDBJ whole genome shotgun (WGS) entry which is preliminary data.</text>
</comment>
<dbReference type="OrthoDB" id="2619330at2759"/>
<evidence type="ECO:0000313" key="1">
    <source>
        <dbReference type="EMBL" id="KNZ60078.1"/>
    </source>
</evidence>
<evidence type="ECO:0000313" key="2">
    <source>
        <dbReference type="Proteomes" id="UP000037035"/>
    </source>
</evidence>
<protein>
    <submittedName>
        <fullName evidence="1">Uncharacterized protein</fullName>
    </submittedName>
</protein>
<gene>
    <name evidence="1" type="ORF">VP01_1612g1</name>
</gene>
<reference evidence="1 2" key="1">
    <citation type="submission" date="2015-08" db="EMBL/GenBank/DDBJ databases">
        <title>Next Generation Sequencing and Analysis of the Genome of Puccinia sorghi L Schw, the Causal Agent of Maize Common Rust.</title>
        <authorList>
            <person name="Rochi L."/>
            <person name="Burguener G."/>
            <person name="Darino M."/>
            <person name="Turjanski A."/>
            <person name="Kreff E."/>
            <person name="Dieguez M.J."/>
            <person name="Sacco F."/>
        </authorList>
    </citation>
    <scope>NUCLEOTIDE SEQUENCE [LARGE SCALE GENOMIC DNA]</scope>
    <source>
        <strain evidence="1 2">RO10H11247</strain>
    </source>
</reference>
<dbReference type="Proteomes" id="UP000037035">
    <property type="component" value="Unassembled WGS sequence"/>
</dbReference>
<organism evidence="1 2">
    <name type="scientific">Puccinia sorghi</name>
    <dbReference type="NCBI Taxonomy" id="27349"/>
    <lineage>
        <taxon>Eukaryota</taxon>
        <taxon>Fungi</taxon>
        <taxon>Dikarya</taxon>
        <taxon>Basidiomycota</taxon>
        <taxon>Pucciniomycotina</taxon>
        <taxon>Pucciniomycetes</taxon>
        <taxon>Pucciniales</taxon>
        <taxon>Pucciniaceae</taxon>
        <taxon>Puccinia</taxon>
    </lineage>
</organism>
<dbReference type="VEuPathDB" id="FungiDB:VP01_1612g1"/>
<dbReference type="AlphaFoldDB" id="A0A0L6VH37"/>
<dbReference type="EMBL" id="LAVV01006407">
    <property type="protein sequence ID" value="KNZ60078.1"/>
    <property type="molecule type" value="Genomic_DNA"/>
</dbReference>
<proteinExistence type="predicted"/>
<name>A0A0L6VH37_9BASI</name>
<sequence>MISHPNNSPQSNHASEIISTQADTQRSKYNCLHHDIPSAIQFVCHPKPFLMLLPTNFPYELTMFSQSSSLDQTRSHILQPISESSTRFLNSTDQPHAAWDLMVMEQIFSDSRIYSKFYMEKLTSSWPTQEEKVELSQFMQEEAFPGCIGFVDGKTIPLSQKLQYHAKIAIYSQKFRFLSSLKNSLIKISSFWKTQLIKVIGLNSQLIKGMNYLTTRMLISITIFHSHDLRELRTQIRNQKESKDTIKWIINFVPDLAPVAEDNIENSNNGICGILTITLSHFEEPQ</sequence>
<keyword evidence="2" id="KW-1185">Reference proteome</keyword>
<accession>A0A0L6VH37</accession>